<dbReference type="SMART" id="SM00320">
    <property type="entry name" value="WD40"/>
    <property type="match status" value="7"/>
</dbReference>
<name>A0A915A659_PARUN</name>
<evidence type="ECO:0000259" key="6">
    <source>
        <dbReference type="Pfam" id="PF08614"/>
    </source>
</evidence>
<comment type="similarity">
    <text evidence="1">Belongs to the WD repeat ATG16 family.</text>
</comment>
<dbReference type="GO" id="GO:0043495">
    <property type="term" value="F:protein-membrane adaptor activity"/>
    <property type="evidence" value="ECO:0007669"/>
    <property type="project" value="TreeGrafter"/>
</dbReference>
<evidence type="ECO:0000256" key="4">
    <source>
        <dbReference type="PROSITE-ProRule" id="PRU00221"/>
    </source>
</evidence>
<dbReference type="PANTHER" id="PTHR19878">
    <property type="entry name" value="AUTOPHAGY PROTEIN 16-LIKE"/>
    <property type="match status" value="1"/>
</dbReference>
<dbReference type="GO" id="GO:0000421">
    <property type="term" value="C:autophagosome membrane"/>
    <property type="evidence" value="ECO:0007669"/>
    <property type="project" value="TreeGrafter"/>
</dbReference>
<dbReference type="WBParaSite" id="PgR002_g026_t03">
    <property type="protein sequence ID" value="PgR002_g026_t03"/>
    <property type="gene ID" value="PgR002_g026"/>
</dbReference>
<dbReference type="PROSITE" id="PS50294">
    <property type="entry name" value="WD_REPEATS_REGION"/>
    <property type="match status" value="3"/>
</dbReference>
<feature type="coiled-coil region" evidence="5">
    <location>
        <begin position="150"/>
        <end position="192"/>
    </location>
</feature>
<keyword evidence="5" id="KW-0175">Coiled coil</keyword>
<evidence type="ECO:0000313" key="8">
    <source>
        <dbReference type="WBParaSite" id="PgR002_g026_t02"/>
    </source>
</evidence>
<feature type="repeat" description="WD" evidence="4">
    <location>
        <begin position="503"/>
        <end position="536"/>
    </location>
</feature>
<dbReference type="Pfam" id="PF00400">
    <property type="entry name" value="WD40"/>
    <property type="match status" value="6"/>
</dbReference>
<evidence type="ECO:0000256" key="3">
    <source>
        <dbReference type="ARBA" id="ARBA00022737"/>
    </source>
</evidence>
<dbReference type="InterPro" id="IPR015943">
    <property type="entry name" value="WD40/YVTN_repeat-like_dom_sf"/>
</dbReference>
<keyword evidence="2 4" id="KW-0853">WD repeat</keyword>
<dbReference type="InterPro" id="IPR036322">
    <property type="entry name" value="WD40_repeat_dom_sf"/>
</dbReference>
<reference evidence="8 9" key="1">
    <citation type="submission" date="2022-11" db="UniProtKB">
        <authorList>
            <consortium name="WormBaseParasite"/>
        </authorList>
    </citation>
    <scope>IDENTIFICATION</scope>
</reference>
<dbReference type="PROSITE" id="PS00678">
    <property type="entry name" value="WD_REPEATS_1"/>
    <property type="match status" value="1"/>
</dbReference>
<dbReference type="GO" id="GO:0034274">
    <property type="term" value="C:Atg12-Atg5-Atg16 complex"/>
    <property type="evidence" value="ECO:0007669"/>
    <property type="project" value="TreeGrafter"/>
</dbReference>
<evidence type="ECO:0000256" key="1">
    <source>
        <dbReference type="ARBA" id="ARBA00009271"/>
    </source>
</evidence>
<feature type="repeat" description="WD" evidence="4">
    <location>
        <begin position="244"/>
        <end position="285"/>
    </location>
</feature>
<accession>A0A915A659</accession>
<evidence type="ECO:0000313" key="9">
    <source>
        <dbReference type="WBParaSite" id="PgR002_g026_t03"/>
    </source>
</evidence>
<dbReference type="InterPro" id="IPR013923">
    <property type="entry name" value="Autophagy-rel_prot_16_dom"/>
</dbReference>
<feature type="repeat" description="WD" evidence="4">
    <location>
        <begin position="288"/>
        <end position="329"/>
    </location>
</feature>
<dbReference type="GO" id="GO:0034045">
    <property type="term" value="C:phagophore assembly site membrane"/>
    <property type="evidence" value="ECO:0007669"/>
    <property type="project" value="TreeGrafter"/>
</dbReference>
<proteinExistence type="inferred from homology"/>
<feature type="domain" description="Autophagy-related protein 16" evidence="6">
    <location>
        <begin position="15"/>
        <end position="177"/>
    </location>
</feature>
<dbReference type="WBParaSite" id="PgR002_g026_t02">
    <property type="protein sequence ID" value="PgR002_g026_t02"/>
    <property type="gene ID" value="PgR002_g026"/>
</dbReference>
<dbReference type="Gene3D" id="2.130.10.10">
    <property type="entry name" value="YVTN repeat-like/Quinoprotein amine dehydrogenase"/>
    <property type="match status" value="3"/>
</dbReference>
<dbReference type="InterPro" id="IPR020472">
    <property type="entry name" value="WD40_PAC1"/>
</dbReference>
<dbReference type="CDD" id="cd00200">
    <property type="entry name" value="WD40"/>
    <property type="match status" value="1"/>
</dbReference>
<evidence type="ECO:0000256" key="2">
    <source>
        <dbReference type="ARBA" id="ARBA00022574"/>
    </source>
</evidence>
<dbReference type="GO" id="GO:0000045">
    <property type="term" value="P:autophagosome assembly"/>
    <property type="evidence" value="ECO:0007669"/>
    <property type="project" value="InterPro"/>
</dbReference>
<feature type="repeat" description="WD" evidence="4">
    <location>
        <begin position="390"/>
        <end position="413"/>
    </location>
</feature>
<dbReference type="PANTHER" id="PTHR19878:SF8">
    <property type="entry name" value="AUTOPHAGY-RELATED 16, ISOFORM F"/>
    <property type="match status" value="1"/>
</dbReference>
<feature type="repeat" description="WD" evidence="4">
    <location>
        <begin position="330"/>
        <end position="371"/>
    </location>
</feature>
<dbReference type="InterPro" id="IPR045160">
    <property type="entry name" value="ATG16"/>
</dbReference>
<dbReference type="WBParaSite" id="PgR002_g026_t04">
    <property type="protein sequence ID" value="PgR002_g026_t04"/>
    <property type="gene ID" value="PgR002_g026"/>
</dbReference>
<dbReference type="AlphaFoldDB" id="A0A915A659"/>
<dbReference type="InterPro" id="IPR001680">
    <property type="entry name" value="WD40_rpt"/>
</dbReference>
<dbReference type="PRINTS" id="PR00320">
    <property type="entry name" value="GPROTEINBRPT"/>
</dbReference>
<organism evidence="7 8">
    <name type="scientific">Parascaris univalens</name>
    <name type="common">Nematode worm</name>
    <dbReference type="NCBI Taxonomy" id="6257"/>
    <lineage>
        <taxon>Eukaryota</taxon>
        <taxon>Metazoa</taxon>
        <taxon>Ecdysozoa</taxon>
        <taxon>Nematoda</taxon>
        <taxon>Chromadorea</taxon>
        <taxon>Rhabditida</taxon>
        <taxon>Spirurina</taxon>
        <taxon>Ascaridomorpha</taxon>
        <taxon>Ascaridoidea</taxon>
        <taxon>Ascarididae</taxon>
        <taxon>Parascaris</taxon>
    </lineage>
</organism>
<dbReference type="SUPFAM" id="SSF50978">
    <property type="entry name" value="WD40 repeat-like"/>
    <property type="match status" value="1"/>
</dbReference>
<evidence type="ECO:0000313" key="7">
    <source>
        <dbReference type="Proteomes" id="UP000887569"/>
    </source>
</evidence>
<dbReference type="InterPro" id="IPR019775">
    <property type="entry name" value="WD40_repeat_CS"/>
</dbReference>
<feature type="coiled-coil region" evidence="5">
    <location>
        <begin position="66"/>
        <end position="100"/>
    </location>
</feature>
<keyword evidence="7" id="KW-1185">Reference proteome</keyword>
<keyword evidence="3" id="KW-0677">Repeat</keyword>
<dbReference type="Pfam" id="PF08614">
    <property type="entry name" value="ATG16"/>
    <property type="match status" value="1"/>
</dbReference>
<sequence length="536" mass="60869">MEVADSGNSFRSIILERLQRRNLICSQFESVFTSYGELIEYVTHLARNRPFRSGSLTLEGAGEGKISELEASLAELYRKKEQNDQQLIETNNRLAQLRRDYEAQVIMKEEFLKENQSLKKDLEQKVAIIAKLTESNQLLKDEFFALQASYTSIEERCRRAEEERNDLIERLKDLKEKQIRFFNEQNERETEERRRRMQSDIEAAVSNIPQSGDDKAFEIIGAVNDQAASEFIGDIIPTKCAAKFECHDGEVNDVLWFPTGQYFATGGSDRKVRLFEMVNGKHEKKATLSGCNGSVMRIDFNLETRQVLAAGTDFAIRIWGVDDLRSKHSLTGHGDKVSTAKFYMGGVKVVSGSHDRTIKIWDLSTRKCAKTFFPGSTVLDIVSNDKQCGMIISGHFDKKVRMWDARSEEPVSMVQFGGKVTSVAISSDCLYLLCSSRDETLSLVDLRNYQVIHIYSAEQYRTSCDYSRCVISPGMEYCAAGSTDGHIFIWNTHTTKLEKTLSKGGHDRPVLSLSWHPKGHMLLSSDRQKTVCLWTS</sequence>
<dbReference type="PROSITE" id="PS50082">
    <property type="entry name" value="WD_REPEATS_2"/>
    <property type="match status" value="5"/>
</dbReference>
<protein>
    <submittedName>
        <fullName evidence="8 9">Autophagy-related protein 16 domain-containing protein</fullName>
    </submittedName>
</protein>
<dbReference type="Proteomes" id="UP000887569">
    <property type="component" value="Unplaced"/>
</dbReference>
<evidence type="ECO:0000256" key="5">
    <source>
        <dbReference type="SAM" id="Coils"/>
    </source>
</evidence>